<keyword evidence="7" id="KW-0804">Transcription</keyword>
<organism evidence="12 13">
    <name type="scientific">Trichogramma kaykai</name>
    <dbReference type="NCBI Taxonomy" id="54128"/>
    <lineage>
        <taxon>Eukaryota</taxon>
        <taxon>Metazoa</taxon>
        <taxon>Ecdysozoa</taxon>
        <taxon>Arthropoda</taxon>
        <taxon>Hexapoda</taxon>
        <taxon>Insecta</taxon>
        <taxon>Pterygota</taxon>
        <taxon>Neoptera</taxon>
        <taxon>Endopterygota</taxon>
        <taxon>Hymenoptera</taxon>
        <taxon>Apocrita</taxon>
        <taxon>Proctotrupomorpha</taxon>
        <taxon>Chalcidoidea</taxon>
        <taxon>Trichogrammatidae</taxon>
        <taxon>Trichogramma</taxon>
    </lineage>
</organism>
<comment type="caution">
    <text evidence="12">The sequence shown here is derived from an EMBL/GenBank/DDBJ whole genome shotgun (WGS) entry which is preliminary data.</text>
</comment>
<evidence type="ECO:0000256" key="5">
    <source>
        <dbReference type="ARBA" id="ARBA00023015"/>
    </source>
</evidence>
<gene>
    <name evidence="12" type="ORF">TKK_004113</name>
</gene>
<evidence type="ECO:0000256" key="4">
    <source>
        <dbReference type="ARBA" id="ARBA00022553"/>
    </source>
</evidence>
<comment type="similarity">
    <text evidence="2">Belongs to the EAF family.</text>
</comment>
<keyword evidence="6" id="KW-0010">Activator</keyword>
<name>A0ABD2XDK8_9HYME</name>
<evidence type="ECO:0000256" key="10">
    <source>
        <dbReference type="SAM" id="MobiDB-lite"/>
    </source>
</evidence>
<keyword evidence="8" id="KW-0539">Nucleus</keyword>
<dbReference type="PANTHER" id="PTHR15970:SF2">
    <property type="entry name" value="ELL-ASSOCIATED FACTOR EAF"/>
    <property type="match status" value="1"/>
</dbReference>
<dbReference type="InterPro" id="IPR019194">
    <property type="entry name" value="Tscrpt_elong_fac_Eaf_N"/>
</dbReference>
<dbReference type="EMBL" id="JBJJXI010000032">
    <property type="protein sequence ID" value="KAL3402958.1"/>
    <property type="molecule type" value="Genomic_DNA"/>
</dbReference>
<evidence type="ECO:0000256" key="7">
    <source>
        <dbReference type="ARBA" id="ARBA00023163"/>
    </source>
</evidence>
<dbReference type="InterPro" id="IPR027093">
    <property type="entry name" value="EAF_fam"/>
</dbReference>
<reference evidence="12 13" key="1">
    <citation type="journal article" date="2024" name="bioRxiv">
        <title>A reference genome for Trichogramma kaykai: A tiny desert-dwelling parasitoid wasp with competing sex-ratio distorters.</title>
        <authorList>
            <person name="Culotta J."/>
            <person name="Lindsey A.R."/>
        </authorList>
    </citation>
    <scope>NUCLEOTIDE SEQUENCE [LARGE SCALE GENOMIC DNA]</scope>
    <source>
        <strain evidence="12 13">KSX58</strain>
    </source>
</reference>
<dbReference type="AlphaFoldDB" id="A0ABD2XDK8"/>
<feature type="compositionally biased region" description="Polar residues" evidence="10">
    <location>
        <begin position="245"/>
        <end position="259"/>
    </location>
</feature>
<feature type="compositionally biased region" description="Low complexity" evidence="10">
    <location>
        <begin position="301"/>
        <end position="315"/>
    </location>
</feature>
<dbReference type="Pfam" id="PF09816">
    <property type="entry name" value="EAF"/>
    <property type="match status" value="1"/>
</dbReference>
<evidence type="ECO:0000313" key="12">
    <source>
        <dbReference type="EMBL" id="KAL3402958.1"/>
    </source>
</evidence>
<dbReference type="GO" id="GO:0005654">
    <property type="term" value="C:nucleoplasm"/>
    <property type="evidence" value="ECO:0007669"/>
    <property type="project" value="UniProtKB-ARBA"/>
</dbReference>
<evidence type="ECO:0000256" key="3">
    <source>
        <dbReference type="ARBA" id="ARBA00021452"/>
    </source>
</evidence>
<feature type="compositionally biased region" description="Polar residues" evidence="10">
    <location>
        <begin position="167"/>
        <end position="178"/>
    </location>
</feature>
<evidence type="ECO:0000256" key="6">
    <source>
        <dbReference type="ARBA" id="ARBA00023159"/>
    </source>
</evidence>
<dbReference type="PANTHER" id="PTHR15970">
    <property type="entry name" value="ELL-ASSOCIATED FACTOR EAF"/>
    <property type="match status" value="1"/>
</dbReference>
<feature type="compositionally biased region" description="Basic and acidic residues" evidence="10">
    <location>
        <begin position="278"/>
        <end position="296"/>
    </location>
</feature>
<sequence>MDYDGDYDEEFDVVKELGLPPGVYDLKIGKSFFHETGFHTLKYDFKPASVDESQSASIYVGKNNKLTVTVPNPDDHASNTVYKGSVDDCDDDWVFVIDSETREITLEQLTSNIVVKKTRSDLETINSDVRNGGDSVPNQNSGDLELEEKKSPVNRNLSSPKHKFRINPTSRNKSTTKVVSEHKKKPSNDVYPRNNRAPVKPNSPTMPTNDVLLPSPQVPFGSLPMIGDDFTMNIIRPPSPASPVHENNYNNDINNVGTMSDSSSSSSASSYTSDSDSESEKTFKPDRVNHNDKTKIADNYLLTEDLQLSSESDSD</sequence>
<keyword evidence="13" id="KW-1185">Reference proteome</keyword>
<accession>A0ABD2XDK8</accession>
<feature type="compositionally biased region" description="Low complexity" evidence="10">
    <location>
        <begin position="260"/>
        <end position="274"/>
    </location>
</feature>
<feature type="domain" description="Transcription elongation factor Eaf N-terminal" evidence="11">
    <location>
        <begin position="24"/>
        <end position="120"/>
    </location>
</feature>
<protein>
    <recommendedName>
        <fullName evidence="3">Ell-associated factor Eaf</fullName>
    </recommendedName>
</protein>
<proteinExistence type="inferred from homology"/>
<feature type="region of interest" description="Disordered" evidence="10">
    <location>
        <begin position="125"/>
        <end position="209"/>
    </location>
</feature>
<evidence type="ECO:0000259" key="11">
    <source>
        <dbReference type="Pfam" id="PF09816"/>
    </source>
</evidence>
<comment type="subcellular location">
    <subcellularLocation>
        <location evidence="1">Nucleus</location>
    </subcellularLocation>
</comment>
<keyword evidence="5" id="KW-0805">Transcription regulation</keyword>
<dbReference type="Proteomes" id="UP001627154">
    <property type="component" value="Unassembled WGS sequence"/>
</dbReference>
<feature type="region of interest" description="Disordered" evidence="10">
    <location>
        <begin position="237"/>
        <end position="315"/>
    </location>
</feature>
<evidence type="ECO:0000256" key="8">
    <source>
        <dbReference type="ARBA" id="ARBA00023242"/>
    </source>
</evidence>
<evidence type="ECO:0000256" key="9">
    <source>
        <dbReference type="ARBA" id="ARBA00025617"/>
    </source>
</evidence>
<evidence type="ECO:0000256" key="1">
    <source>
        <dbReference type="ARBA" id="ARBA00004123"/>
    </source>
</evidence>
<keyword evidence="4" id="KW-0597">Phosphoprotein</keyword>
<evidence type="ECO:0000256" key="2">
    <source>
        <dbReference type="ARBA" id="ARBA00007798"/>
    </source>
</evidence>
<comment type="function">
    <text evidence="9">Promotes transcriptional elongation by Su(Tpl)/ELL. Essential for development.</text>
</comment>
<evidence type="ECO:0000313" key="13">
    <source>
        <dbReference type="Proteomes" id="UP001627154"/>
    </source>
</evidence>